<protein>
    <submittedName>
        <fullName evidence="1">Uncharacterized protein</fullName>
    </submittedName>
</protein>
<reference evidence="2" key="1">
    <citation type="journal article" date="2024" name="Proc. Natl. Acad. Sci. U.S.A.">
        <title>Extraordinary preservation of gene collinearity over three hundred million years revealed in homosporous lycophytes.</title>
        <authorList>
            <person name="Li C."/>
            <person name="Wickell D."/>
            <person name="Kuo L.Y."/>
            <person name="Chen X."/>
            <person name="Nie B."/>
            <person name="Liao X."/>
            <person name="Peng D."/>
            <person name="Ji J."/>
            <person name="Jenkins J."/>
            <person name="Williams M."/>
            <person name="Shu S."/>
            <person name="Plott C."/>
            <person name="Barry K."/>
            <person name="Rajasekar S."/>
            <person name="Grimwood J."/>
            <person name="Han X."/>
            <person name="Sun S."/>
            <person name="Hou Z."/>
            <person name="He W."/>
            <person name="Dai G."/>
            <person name="Sun C."/>
            <person name="Schmutz J."/>
            <person name="Leebens-Mack J.H."/>
            <person name="Li F.W."/>
            <person name="Wang L."/>
        </authorList>
    </citation>
    <scope>NUCLEOTIDE SEQUENCE [LARGE SCALE GENOMIC DNA]</scope>
    <source>
        <strain evidence="2">cv. PW_Plant_1</strain>
    </source>
</reference>
<organism evidence="1 2">
    <name type="scientific">Diphasiastrum complanatum</name>
    <name type="common">Issler's clubmoss</name>
    <name type="synonym">Lycopodium complanatum</name>
    <dbReference type="NCBI Taxonomy" id="34168"/>
    <lineage>
        <taxon>Eukaryota</taxon>
        <taxon>Viridiplantae</taxon>
        <taxon>Streptophyta</taxon>
        <taxon>Embryophyta</taxon>
        <taxon>Tracheophyta</taxon>
        <taxon>Lycopodiopsida</taxon>
        <taxon>Lycopodiales</taxon>
        <taxon>Lycopodiaceae</taxon>
        <taxon>Lycopodioideae</taxon>
        <taxon>Diphasiastrum</taxon>
    </lineage>
</organism>
<accession>A0ACC2B991</accession>
<gene>
    <name evidence="1" type="ORF">O6H91_16G001000</name>
</gene>
<proteinExistence type="predicted"/>
<keyword evidence="2" id="KW-1185">Reference proteome</keyword>
<evidence type="ECO:0000313" key="1">
    <source>
        <dbReference type="EMBL" id="KAJ7526296.1"/>
    </source>
</evidence>
<name>A0ACC2B991_DIPCM</name>
<sequence>MYRLDDCECGVHSTCLRLGQKGSDETSANCPEVALENLSLKRTFLASSVRQSGWLQLNPQADLESSTESDCRSADNQNMAGGASPHRLYSDRKKQELWYQEVQSKDAVLMVSNSLSTRKNVNSDAKSEGRNEVFVSEPGRLSTSQHRGEVPQPIGRWEDQTNEEHRRIWHGTFNAEKDAPATAYDRTALKIRGYDPMVNFDERYQPKLEEAFLSFPTKERIIDMLRKHRYDGELDLNNKTENVASRTAASRPYDSSSFFMQKFDEPETSHRSLLDAMPLEHLFEKALTPSDVGKLNRLVIPKQHAERCFPLDITVKEKGLLLSFDDSNGKTWRFRYSYWSSSQSYVLTRGWTRFVKEKKLDVGDSVSFFKGLQERLHIDYRHKPTMAIPANISDETGPIKSSGQQLASLNASLPTSKPYFGSGRSEFSSACTGNNILTLAISPINQNNYSEYFSRSAKFISGRNVYPEMQDSLDFEINVGKVSKCQDTGNKLGRTSDDPLIDDELHSAHDGEIVIFPPVMYNLVSISENKAVSGTRLFGVDLHCATMDRKNPENATLQCDYDQPRDKFQTPILQPQDRGGIHINENTMNANDLGIVSRNQGTEALGDENPQVSEQEAPDQDLEEYNRRIERRKRKANVLEACFSENGVCAVERTKEDLHDSMSSHYRS</sequence>
<comment type="caution">
    <text evidence="1">The sequence shown here is derived from an EMBL/GenBank/DDBJ whole genome shotgun (WGS) entry which is preliminary data.</text>
</comment>
<dbReference type="EMBL" id="CM055107">
    <property type="protein sequence ID" value="KAJ7526296.1"/>
    <property type="molecule type" value="Genomic_DNA"/>
</dbReference>
<dbReference type="Proteomes" id="UP001162992">
    <property type="component" value="Chromosome 16"/>
</dbReference>
<evidence type="ECO:0000313" key="2">
    <source>
        <dbReference type="Proteomes" id="UP001162992"/>
    </source>
</evidence>